<dbReference type="Proteomes" id="UP001163823">
    <property type="component" value="Chromosome 1"/>
</dbReference>
<accession>A0AAD7QHF7</accession>
<evidence type="ECO:0000313" key="1">
    <source>
        <dbReference type="EMBL" id="KAJ7980896.1"/>
    </source>
</evidence>
<gene>
    <name evidence="1" type="ORF">O6P43_000241</name>
</gene>
<keyword evidence="2" id="KW-1185">Reference proteome</keyword>
<dbReference type="KEGG" id="qsa:O6P43_000241"/>
<evidence type="ECO:0000313" key="2">
    <source>
        <dbReference type="Proteomes" id="UP001163823"/>
    </source>
</evidence>
<proteinExistence type="predicted"/>
<organism evidence="1 2">
    <name type="scientific">Quillaja saponaria</name>
    <name type="common">Soap bark tree</name>
    <dbReference type="NCBI Taxonomy" id="32244"/>
    <lineage>
        <taxon>Eukaryota</taxon>
        <taxon>Viridiplantae</taxon>
        <taxon>Streptophyta</taxon>
        <taxon>Embryophyta</taxon>
        <taxon>Tracheophyta</taxon>
        <taxon>Spermatophyta</taxon>
        <taxon>Magnoliopsida</taxon>
        <taxon>eudicotyledons</taxon>
        <taxon>Gunneridae</taxon>
        <taxon>Pentapetalae</taxon>
        <taxon>rosids</taxon>
        <taxon>fabids</taxon>
        <taxon>Fabales</taxon>
        <taxon>Quillajaceae</taxon>
        <taxon>Quillaja</taxon>
    </lineage>
</organism>
<dbReference type="AlphaFoldDB" id="A0AAD7QHF7"/>
<reference evidence="1 2" key="1">
    <citation type="journal article" date="2023" name="Science">
        <title>Elucidation of the pathway for biosynthesis of saponin adjuvants from the soapbark tree.</title>
        <authorList>
            <person name="Reed J."/>
            <person name="Orme A."/>
            <person name="El-Demerdash A."/>
            <person name="Owen C."/>
            <person name="Martin L.B.B."/>
            <person name="Misra R.C."/>
            <person name="Kikuchi S."/>
            <person name="Rejzek M."/>
            <person name="Martin A.C."/>
            <person name="Harkess A."/>
            <person name="Leebens-Mack J."/>
            <person name="Louveau T."/>
            <person name="Stephenson M.J."/>
            <person name="Osbourn A."/>
        </authorList>
    </citation>
    <scope>NUCLEOTIDE SEQUENCE [LARGE SCALE GENOMIC DNA]</scope>
    <source>
        <strain evidence="1">S10</strain>
    </source>
</reference>
<dbReference type="EMBL" id="JARAOO010000001">
    <property type="protein sequence ID" value="KAJ7980896.1"/>
    <property type="molecule type" value="Genomic_DNA"/>
</dbReference>
<protein>
    <submittedName>
        <fullName evidence="1">Uncharacterized protein</fullName>
    </submittedName>
</protein>
<name>A0AAD7QHF7_QUISA</name>
<sequence>MGHFINARSICLEISHLHNTKRYLLSFIPLKIKPPPLSFSLIIRTEESYISMAPSWAYSCMDINGGDDEEDDDRIPVSCRSVGEV</sequence>
<comment type="caution">
    <text evidence="1">The sequence shown here is derived from an EMBL/GenBank/DDBJ whole genome shotgun (WGS) entry which is preliminary data.</text>
</comment>